<reference evidence="1" key="1">
    <citation type="submission" date="2022-01" db="EMBL/GenBank/DDBJ databases">
        <authorList>
            <person name="King R."/>
        </authorList>
    </citation>
    <scope>NUCLEOTIDE SEQUENCE</scope>
</reference>
<evidence type="ECO:0000313" key="1">
    <source>
        <dbReference type="EMBL" id="CAH1407334.1"/>
    </source>
</evidence>
<organism evidence="1 2">
    <name type="scientific">Nezara viridula</name>
    <name type="common">Southern green stink bug</name>
    <name type="synonym">Cimex viridulus</name>
    <dbReference type="NCBI Taxonomy" id="85310"/>
    <lineage>
        <taxon>Eukaryota</taxon>
        <taxon>Metazoa</taxon>
        <taxon>Ecdysozoa</taxon>
        <taxon>Arthropoda</taxon>
        <taxon>Hexapoda</taxon>
        <taxon>Insecta</taxon>
        <taxon>Pterygota</taxon>
        <taxon>Neoptera</taxon>
        <taxon>Paraneoptera</taxon>
        <taxon>Hemiptera</taxon>
        <taxon>Heteroptera</taxon>
        <taxon>Panheteroptera</taxon>
        <taxon>Pentatomomorpha</taxon>
        <taxon>Pentatomoidea</taxon>
        <taxon>Pentatomidae</taxon>
        <taxon>Pentatominae</taxon>
        <taxon>Nezara</taxon>
    </lineage>
</organism>
<keyword evidence="2" id="KW-1185">Reference proteome</keyword>
<dbReference type="EMBL" id="OV725083">
    <property type="protein sequence ID" value="CAH1407334.1"/>
    <property type="molecule type" value="Genomic_DNA"/>
</dbReference>
<gene>
    <name evidence="1" type="ORF">NEZAVI_LOCUS15069</name>
</gene>
<sequence>MPVTLILFCILPNMI</sequence>
<accession>A0A9P0MW82</accession>
<proteinExistence type="predicted"/>
<name>A0A9P0MW82_NEZVI</name>
<evidence type="ECO:0000313" key="2">
    <source>
        <dbReference type="Proteomes" id="UP001152798"/>
    </source>
</evidence>
<protein>
    <submittedName>
        <fullName evidence="1">Uncharacterized protein</fullName>
    </submittedName>
</protein>
<dbReference type="Proteomes" id="UP001152798">
    <property type="component" value="Chromosome 7"/>
</dbReference>